<sequence>MLKTAYKDDAMGKTQVFEWFSRFKNGEMSIDDKPRSGHPSTARTHENVEKIREIIKEDRRRTIEEIVELSGVMWSSVQRILTEDLGMKRVAAKFVPRLLTAEQKQGRVEACCALKEESRNDQNFFSKIITGDETWCYAYDPESKQQSSQWKTSSSPRPKKARQVKSNMKTMLICFFDVRGVVHSEFVPQGQTVNQAFYLEVLKRLRNSLRRKRPDLWQSGDWFFHHDNAPAHTALSVRQFLTKNGMTPVPHPPYSPDLAPCHFFLFPRMKRDMKGKRFADVAEVKEKTMEALSSISKDEFRQCFEKWNKRLDKCISVSGEYFEGD</sequence>
<dbReference type="PANTHER" id="PTHR46060:SF1">
    <property type="entry name" value="MARINER MOS1 TRANSPOSASE-LIKE PROTEIN"/>
    <property type="match status" value="1"/>
</dbReference>
<dbReference type="InterPro" id="IPR001888">
    <property type="entry name" value="Transposase_1"/>
</dbReference>
<dbReference type="InterPro" id="IPR036397">
    <property type="entry name" value="RNaseH_sf"/>
</dbReference>
<dbReference type="Gene3D" id="3.30.420.10">
    <property type="entry name" value="Ribonuclease H-like superfamily/Ribonuclease H"/>
    <property type="match status" value="1"/>
</dbReference>
<comment type="caution">
    <text evidence="1">The sequence shown here is derived from an EMBL/GenBank/DDBJ whole genome shotgun (WGS) entry which is preliminary data.</text>
</comment>
<dbReference type="GO" id="GO:0003676">
    <property type="term" value="F:nucleic acid binding"/>
    <property type="evidence" value="ECO:0007669"/>
    <property type="project" value="InterPro"/>
</dbReference>
<protein>
    <submittedName>
        <fullName evidence="1">Mariner Mos1 transposase</fullName>
    </submittedName>
</protein>
<evidence type="ECO:0000313" key="1">
    <source>
        <dbReference type="EMBL" id="PNF34637.1"/>
    </source>
</evidence>
<evidence type="ECO:0000313" key="2">
    <source>
        <dbReference type="Proteomes" id="UP000235965"/>
    </source>
</evidence>
<accession>A0A2J7R1D0</accession>
<dbReference type="InterPro" id="IPR052709">
    <property type="entry name" value="Transposase-MT_Hybrid"/>
</dbReference>
<organism evidence="1 2">
    <name type="scientific">Cryptotermes secundus</name>
    <dbReference type="NCBI Taxonomy" id="105785"/>
    <lineage>
        <taxon>Eukaryota</taxon>
        <taxon>Metazoa</taxon>
        <taxon>Ecdysozoa</taxon>
        <taxon>Arthropoda</taxon>
        <taxon>Hexapoda</taxon>
        <taxon>Insecta</taxon>
        <taxon>Pterygota</taxon>
        <taxon>Neoptera</taxon>
        <taxon>Polyneoptera</taxon>
        <taxon>Dictyoptera</taxon>
        <taxon>Blattodea</taxon>
        <taxon>Blattoidea</taxon>
        <taxon>Termitoidae</taxon>
        <taxon>Kalotermitidae</taxon>
        <taxon>Cryptotermitinae</taxon>
        <taxon>Cryptotermes</taxon>
    </lineage>
</organism>
<dbReference type="AlphaFoldDB" id="A0A2J7R1D0"/>
<gene>
    <name evidence="1" type="ORF">B7P43_G05865</name>
</gene>
<proteinExistence type="predicted"/>
<dbReference type="STRING" id="105785.A0A2J7R1D0"/>
<dbReference type="Proteomes" id="UP000235965">
    <property type="component" value="Unassembled WGS sequence"/>
</dbReference>
<dbReference type="OrthoDB" id="8190404at2759"/>
<dbReference type="PANTHER" id="PTHR46060">
    <property type="entry name" value="MARINER MOS1 TRANSPOSASE-LIKE PROTEIN"/>
    <property type="match status" value="1"/>
</dbReference>
<name>A0A2J7R1D0_9NEOP</name>
<dbReference type="Pfam" id="PF01359">
    <property type="entry name" value="Transposase_1"/>
    <property type="match status" value="1"/>
</dbReference>
<reference evidence="1 2" key="1">
    <citation type="submission" date="2017-12" db="EMBL/GenBank/DDBJ databases">
        <title>Hemimetabolous genomes reveal molecular basis of termite eusociality.</title>
        <authorList>
            <person name="Harrison M.C."/>
            <person name="Jongepier E."/>
            <person name="Robertson H.M."/>
            <person name="Arning N."/>
            <person name="Bitard-Feildel T."/>
            <person name="Chao H."/>
            <person name="Childers C.P."/>
            <person name="Dinh H."/>
            <person name="Doddapaneni H."/>
            <person name="Dugan S."/>
            <person name="Gowin J."/>
            <person name="Greiner C."/>
            <person name="Han Y."/>
            <person name="Hu H."/>
            <person name="Hughes D.S.T."/>
            <person name="Huylmans A.-K."/>
            <person name="Kemena C."/>
            <person name="Kremer L.P.M."/>
            <person name="Lee S.L."/>
            <person name="Lopez-Ezquerra A."/>
            <person name="Mallet L."/>
            <person name="Monroy-Kuhn J.M."/>
            <person name="Moser A."/>
            <person name="Murali S.C."/>
            <person name="Muzny D.M."/>
            <person name="Otani S."/>
            <person name="Piulachs M.-D."/>
            <person name="Poelchau M."/>
            <person name="Qu J."/>
            <person name="Schaub F."/>
            <person name="Wada-Katsumata A."/>
            <person name="Worley K.C."/>
            <person name="Xie Q."/>
            <person name="Ylla G."/>
            <person name="Poulsen M."/>
            <person name="Gibbs R.A."/>
            <person name="Schal C."/>
            <person name="Richards S."/>
            <person name="Belles X."/>
            <person name="Korb J."/>
            <person name="Bornberg-Bauer E."/>
        </authorList>
    </citation>
    <scope>NUCLEOTIDE SEQUENCE [LARGE SCALE GENOMIC DNA]</scope>
    <source>
        <tissue evidence="1">Whole body</tissue>
    </source>
</reference>
<keyword evidence="2" id="KW-1185">Reference proteome</keyword>
<dbReference type="InParanoid" id="A0A2J7R1D0"/>
<dbReference type="EMBL" id="NEVH01008208">
    <property type="protein sequence ID" value="PNF34637.1"/>
    <property type="molecule type" value="Genomic_DNA"/>
</dbReference>